<keyword evidence="7" id="KW-0460">Magnesium</keyword>
<dbReference type="GO" id="GO:0004337">
    <property type="term" value="F:(2E,6E)-farnesyl diphosphate synthase activity"/>
    <property type="evidence" value="ECO:0007669"/>
    <property type="project" value="UniProtKB-EC"/>
</dbReference>
<dbReference type="GO" id="GO:0046872">
    <property type="term" value="F:metal ion binding"/>
    <property type="evidence" value="ECO:0007669"/>
    <property type="project" value="UniProtKB-KW"/>
</dbReference>
<dbReference type="Pfam" id="PF00348">
    <property type="entry name" value="polyprenyl_synt"/>
    <property type="match status" value="1"/>
</dbReference>
<comment type="similarity">
    <text evidence="2 12">Belongs to the FPP/GGPP synthase family.</text>
</comment>
<evidence type="ECO:0000256" key="11">
    <source>
        <dbReference type="ARBA" id="ARBA00049399"/>
    </source>
</evidence>
<dbReference type="PROSITE" id="PS00723">
    <property type="entry name" value="POLYPRENYL_SYNTHASE_1"/>
    <property type="match status" value="1"/>
</dbReference>
<dbReference type="Proteomes" id="UP000318521">
    <property type="component" value="Unassembled WGS sequence"/>
</dbReference>
<dbReference type="PROSITE" id="PS00444">
    <property type="entry name" value="POLYPRENYL_SYNTHASE_2"/>
    <property type="match status" value="1"/>
</dbReference>
<accession>A0A553ZV75</accession>
<dbReference type="Gene3D" id="1.10.600.10">
    <property type="entry name" value="Farnesyl Diphosphate Synthase"/>
    <property type="match status" value="1"/>
</dbReference>
<evidence type="ECO:0000256" key="9">
    <source>
        <dbReference type="ARBA" id="ARBA00032380"/>
    </source>
</evidence>
<dbReference type="NCBIfam" id="NF045485">
    <property type="entry name" value="FPPsyn"/>
    <property type="match status" value="1"/>
</dbReference>
<dbReference type="EMBL" id="VLXZ01000012">
    <property type="protein sequence ID" value="TSB45384.1"/>
    <property type="molecule type" value="Genomic_DNA"/>
</dbReference>
<evidence type="ECO:0000256" key="2">
    <source>
        <dbReference type="ARBA" id="ARBA00006706"/>
    </source>
</evidence>
<comment type="catalytic activity">
    <reaction evidence="11">
        <text>isopentenyl diphosphate + (2E)-geranyl diphosphate = (2E,6E)-farnesyl diphosphate + diphosphate</text>
        <dbReference type="Rhea" id="RHEA:19361"/>
        <dbReference type="ChEBI" id="CHEBI:33019"/>
        <dbReference type="ChEBI" id="CHEBI:58057"/>
        <dbReference type="ChEBI" id="CHEBI:128769"/>
        <dbReference type="ChEBI" id="CHEBI:175763"/>
        <dbReference type="EC" id="2.5.1.10"/>
    </reaction>
</comment>
<evidence type="ECO:0000256" key="3">
    <source>
        <dbReference type="ARBA" id="ARBA00012439"/>
    </source>
</evidence>
<sequence length="293" mass="32001">MTEDLKVFLNESKQKIDERLPHFIEKLQAPESLKESMNYSLKAGGKRLRPVLLLAVLEGFGKSSEKGIEAACAIEMVHTYSLIHDDLPAMDDDDVRRGKPTNHKVFGEAAAILAGDALLTYSFELLSTLTEDPEIVVSLIAEFARAIGAEGMVGGQISDMEGENKDLSIAELENIHHHKTGDLMVYSIVAGAILAGATEEDKTNLRKFGRELGLLFQIKDDILDIEGDVASIGKPVGSDAGNNKGTYPSILGMQGAKERLEAHIDLAVTSLKKVDMDHTMLMELTKYVANRNH</sequence>
<dbReference type="SUPFAM" id="SSF48576">
    <property type="entry name" value="Terpenoid synthases"/>
    <property type="match status" value="1"/>
</dbReference>
<keyword evidence="8" id="KW-0414">Isoprene biosynthesis</keyword>
<gene>
    <name evidence="13" type="ORF">FN960_16965</name>
</gene>
<protein>
    <recommendedName>
        <fullName evidence="4">Farnesyl diphosphate synthase</fullName>
        <ecNumber evidence="3">2.5.1.10</ecNumber>
    </recommendedName>
    <alternativeName>
        <fullName evidence="10">(2E,6E)-farnesyl diphosphate synthase</fullName>
    </alternativeName>
    <alternativeName>
        <fullName evidence="9">Geranyltranstransferase</fullName>
    </alternativeName>
</protein>
<keyword evidence="6" id="KW-0479">Metal-binding</keyword>
<keyword evidence="14" id="KW-1185">Reference proteome</keyword>
<dbReference type="EC" id="2.5.1.10" evidence="3"/>
<dbReference type="InterPro" id="IPR053378">
    <property type="entry name" value="Prenyl_diphosphate_synthase"/>
</dbReference>
<evidence type="ECO:0000256" key="12">
    <source>
        <dbReference type="RuleBase" id="RU004466"/>
    </source>
</evidence>
<dbReference type="RefSeq" id="WP_143850045.1">
    <property type="nucleotide sequence ID" value="NZ_VLXZ01000012.1"/>
</dbReference>
<comment type="caution">
    <text evidence="13">The sequence shown here is derived from an EMBL/GenBank/DDBJ whole genome shotgun (WGS) entry which is preliminary data.</text>
</comment>
<reference evidence="13 14" key="1">
    <citation type="submission" date="2019-07" db="EMBL/GenBank/DDBJ databases">
        <authorList>
            <person name="Park Y.J."/>
            <person name="Jeong S.E."/>
            <person name="Jung H.S."/>
        </authorList>
    </citation>
    <scope>NUCLEOTIDE SEQUENCE [LARGE SCALE GENOMIC DNA]</scope>
    <source>
        <strain evidence="14">P16(2019)</strain>
    </source>
</reference>
<dbReference type="PANTHER" id="PTHR43281:SF1">
    <property type="entry name" value="FARNESYL DIPHOSPHATE SYNTHASE"/>
    <property type="match status" value="1"/>
</dbReference>
<dbReference type="InterPro" id="IPR033749">
    <property type="entry name" value="Polyprenyl_synt_CS"/>
</dbReference>
<dbReference type="InterPro" id="IPR000092">
    <property type="entry name" value="Polyprenyl_synt"/>
</dbReference>
<dbReference type="FunFam" id="1.10.600.10:FF:000001">
    <property type="entry name" value="Geranylgeranyl diphosphate synthase"/>
    <property type="match status" value="1"/>
</dbReference>
<name>A0A553ZV75_9BACI</name>
<evidence type="ECO:0000256" key="4">
    <source>
        <dbReference type="ARBA" id="ARBA00015100"/>
    </source>
</evidence>
<dbReference type="GO" id="GO:0005737">
    <property type="term" value="C:cytoplasm"/>
    <property type="evidence" value="ECO:0007669"/>
    <property type="project" value="UniProtKB-ARBA"/>
</dbReference>
<evidence type="ECO:0000256" key="6">
    <source>
        <dbReference type="ARBA" id="ARBA00022723"/>
    </source>
</evidence>
<dbReference type="OrthoDB" id="9805316at2"/>
<dbReference type="SFLD" id="SFLDG01017">
    <property type="entry name" value="Polyprenyl_Transferase_Like"/>
    <property type="match status" value="1"/>
</dbReference>
<dbReference type="AlphaFoldDB" id="A0A553ZV75"/>
<evidence type="ECO:0000313" key="14">
    <source>
        <dbReference type="Proteomes" id="UP000318521"/>
    </source>
</evidence>
<dbReference type="GO" id="GO:0016114">
    <property type="term" value="P:terpenoid biosynthetic process"/>
    <property type="evidence" value="ECO:0007669"/>
    <property type="project" value="UniProtKB-ARBA"/>
</dbReference>
<evidence type="ECO:0000256" key="8">
    <source>
        <dbReference type="ARBA" id="ARBA00023229"/>
    </source>
</evidence>
<evidence type="ECO:0000256" key="1">
    <source>
        <dbReference type="ARBA" id="ARBA00001946"/>
    </source>
</evidence>
<dbReference type="CDD" id="cd00685">
    <property type="entry name" value="Trans_IPPS_HT"/>
    <property type="match status" value="1"/>
</dbReference>
<proteinExistence type="inferred from homology"/>
<organism evidence="13 14">
    <name type="scientific">Alkalicoccobacillus porphyridii</name>
    <dbReference type="NCBI Taxonomy" id="2597270"/>
    <lineage>
        <taxon>Bacteria</taxon>
        <taxon>Bacillati</taxon>
        <taxon>Bacillota</taxon>
        <taxon>Bacilli</taxon>
        <taxon>Bacillales</taxon>
        <taxon>Bacillaceae</taxon>
        <taxon>Alkalicoccobacillus</taxon>
    </lineage>
</organism>
<evidence type="ECO:0000256" key="10">
    <source>
        <dbReference type="ARBA" id="ARBA00032873"/>
    </source>
</evidence>
<dbReference type="PANTHER" id="PTHR43281">
    <property type="entry name" value="FARNESYL DIPHOSPHATE SYNTHASE"/>
    <property type="match status" value="1"/>
</dbReference>
<dbReference type="InterPro" id="IPR008949">
    <property type="entry name" value="Isoprenoid_synthase_dom_sf"/>
</dbReference>
<evidence type="ECO:0000256" key="5">
    <source>
        <dbReference type="ARBA" id="ARBA00022679"/>
    </source>
</evidence>
<dbReference type="SFLD" id="SFLDS00005">
    <property type="entry name" value="Isoprenoid_Synthase_Type_I"/>
    <property type="match status" value="1"/>
</dbReference>
<comment type="cofactor">
    <cofactor evidence="1">
        <name>Mg(2+)</name>
        <dbReference type="ChEBI" id="CHEBI:18420"/>
    </cofactor>
</comment>
<evidence type="ECO:0000256" key="7">
    <source>
        <dbReference type="ARBA" id="ARBA00022842"/>
    </source>
</evidence>
<evidence type="ECO:0000313" key="13">
    <source>
        <dbReference type="EMBL" id="TSB45384.1"/>
    </source>
</evidence>
<keyword evidence="5 12" id="KW-0808">Transferase</keyword>